<gene>
    <name evidence="2" type="ORF">FNW02_26640</name>
</gene>
<accession>A0AA40VTP0</accession>
<dbReference type="SUPFAM" id="SSF140869">
    <property type="entry name" value="GUN4-like"/>
    <property type="match status" value="1"/>
</dbReference>
<reference evidence="2" key="1">
    <citation type="submission" date="2019-07" db="EMBL/GenBank/DDBJ databases">
        <title>Toxilogical consequences of a new and cryptic species of cyanobacteria (Komarekiella delphini-convector) recovered from the epidermis of a bottlenose dolphin and 1500 ft. in the air.</title>
        <authorList>
            <person name="Brown A.O."/>
            <person name="Dvorak P."/>
            <person name="Villanueva C.D."/>
            <person name="Foss A.J."/>
            <person name="Garvey A.D."/>
            <person name="Gibson Q.A."/>
            <person name="Johansen J.R."/>
            <person name="Casamatta D.A."/>
        </authorList>
    </citation>
    <scope>NUCLEOTIDE SEQUENCE</scope>
    <source>
        <strain evidence="2">SJRDD-AB1</strain>
    </source>
</reference>
<comment type="caution">
    <text evidence="2">The sequence shown here is derived from an EMBL/GenBank/DDBJ whole genome shotgun (WGS) entry which is preliminary data.</text>
</comment>
<organism evidence="2 3">
    <name type="scientific">Komarekiella delphini-convector SJRDD-AB1</name>
    <dbReference type="NCBI Taxonomy" id="2593771"/>
    <lineage>
        <taxon>Bacteria</taxon>
        <taxon>Bacillati</taxon>
        <taxon>Cyanobacteriota</taxon>
        <taxon>Cyanophyceae</taxon>
        <taxon>Nostocales</taxon>
        <taxon>Nostocaceae</taxon>
        <taxon>Komarekiella</taxon>
        <taxon>Komarekiella delphini-convector</taxon>
    </lineage>
</organism>
<dbReference type="PANTHER" id="PTHR34800">
    <property type="entry name" value="TETRAPYRROLE-BINDING PROTEIN, CHLOROPLASTIC"/>
    <property type="match status" value="1"/>
</dbReference>
<dbReference type="Proteomes" id="UP001165986">
    <property type="component" value="Unassembled WGS sequence"/>
</dbReference>
<evidence type="ECO:0000313" key="3">
    <source>
        <dbReference type="Proteomes" id="UP001165986"/>
    </source>
</evidence>
<protein>
    <recommendedName>
        <fullName evidence="1">GUN4-like domain-containing protein</fullName>
    </recommendedName>
</protein>
<evidence type="ECO:0000313" key="2">
    <source>
        <dbReference type="EMBL" id="MBD6619307.1"/>
    </source>
</evidence>
<name>A0AA40VTP0_9NOST</name>
<evidence type="ECO:0000259" key="1">
    <source>
        <dbReference type="Pfam" id="PF05419"/>
    </source>
</evidence>
<dbReference type="InterPro" id="IPR037215">
    <property type="entry name" value="GUN4-like_sf"/>
</dbReference>
<dbReference type="Gene3D" id="1.25.40.620">
    <property type="match status" value="1"/>
</dbReference>
<dbReference type="Gene3D" id="1.10.10.1770">
    <property type="entry name" value="Gun4-like"/>
    <property type="match status" value="1"/>
</dbReference>
<keyword evidence="3" id="KW-1185">Reference proteome</keyword>
<proteinExistence type="predicted"/>
<dbReference type="AlphaFoldDB" id="A0AA40VTP0"/>
<dbReference type="RefSeq" id="WP_191760504.1">
    <property type="nucleotide sequence ID" value="NZ_VJXY01000039.1"/>
</dbReference>
<dbReference type="CDD" id="cd16383">
    <property type="entry name" value="GUN4"/>
    <property type="match status" value="1"/>
</dbReference>
<dbReference type="PANTHER" id="PTHR34800:SF1">
    <property type="entry name" value="TETRAPYRROLE-BINDING PROTEIN, CHLOROPLASTIC"/>
    <property type="match status" value="1"/>
</dbReference>
<dbReference type="Pfam" id="PF05419">
    <property type="entry name" value="GUN4"/>
    <property type="match status" value="1"/>
</dbReference>
<dbReference type="InterPro" id="IPR008629">
    <property type="entry name" value="GUN4-like"/>
</dbReference>
<dbReference type="EMBL" id="VJXY01000039">
    <property type="protein sequence ID" value="MBD6619307.1"/>
    <property type="molecule type" value="Genomic_DNA"/>
</dbReference>
<sequence length="571" mass="67843">MLTKQQRQLITYKKIRIYEKIYKLPILKNNRLKNVQKKIKERRKLIKEGVRYYHHFRGIIKRKQEISQGEIFKEIQLLIKDYIHLVNFLENYKDSYQSFLLKLTDDLKKLFIQKYIEINTLDEEGNKLEIKNQNNQKVLDELKREKQKNLQAVLLLSNASFLMLEKIKLLSEGLKSLTEDTKAQKEIVQQVVKELQIHQEIYEYQRKAYRIRQEIAEIAQTAINFENYLQDYFSPFQSLIDEVVKVDEDFYATVGDIKNLADNILNSQSNLLIPKETEAISKTFLNFMVATYEKKERLKDAFIKSQLLDWQIGNFDLTDNYVSLDKDIISISNYISKQLTAQRKELEIAKANLVSLKPTSSVEETGLMSLTNDNAKFTKEFQTKKNISYTQLRNLLAQYNWKEADIETTKLMLKIMGKNYWNEVYKEDINNFSCECFHIIDQLWREYSHGYFGFSVQQSIWNELGNQVDYETEKRLGDRLGWRKEGNWLDYDQLNFELSPTTPMGHLPVQWLHYDQDTYDLCPLSAEHLSMGAWRVGSWLVWQMHLFFSRTKICKETFSDLNSTFVNNREN</sequence>
<feature type="domain" description="GUN4-like" evidence="1">
    <location>
        <begin position="383"/>
        <end position="509"/>
    </location>
</feature>
<dbReference type="GO" id="GO:0046906">
    <property type="term" value="F:tetrapyrrole binding"/>
    <property type="evidence" value="ECO:0007669"/>
    <property type="project" value="TreeGrafter"/>
</dbReference>